<evidence type="ECO:0000256" key="1">
    <source>
        <dbReference type="SAM" id="SignalP"/>
    </source>
</evidence>
<dbReference type="Pfam" id="PF19580">
    <property type="entry name" value="Exo_endo_phos_3"/>
    <property type="match status" value="1"/>
</dbReference>
<dbReference type="InterPro" id="IPR036691">
    <property type="entry name" value="Endo/exonu/phosph_ase_sf"/>
</dbReference>
<keyword evidence="1" id="KW-0732">Signal</keyword>
<feature type="signal peptide" evidence="1">
    <location>
        <begin position="1"/>
        <end position="20"/>
    </location>
</feature>
<protein>
    <submittedName>
        <fullName evidence="3">Endonuclease/exonuclease/phosphatase family protein</fullName>
    </submittedName>
</protein>
<dbReference type="Gene3D" id="3.60.10.10">
    <property type="entry name" value="Endonuclease/exonuclease/phosphatase"/>
    <property type="match status" value="1"/>
</dbReference>
<feature type="domain" description="Endonuclease/exonuclease/phosphatase" evidence="2">
    <location>
        <begin position="34"/>
        <end position="351"/>
    </location>
</feature>
<dbReference type="Proteomes" id="UP001565200">
    <property type="component" value="Unassembled WGS sequence"/>
</dbReference>
<dbReference type="SUPFAM" id="SSF56219">
    <property type="entry name" value="DNase I-like"/>
    <property type="match status" value="1"/>
</dbReference>
<organism evidence="3 4">
    <name type="scientific">Heminiphilus faecis</name>
    <dbReference type="NCBI Taxonomy" id="2601703"/>
    <lineage>
        <taxon>Bacteria</taxon>
        <taxon>Pseudomonadati</taxon>
        <taxon>Bacteroidota</taxon>
        <taxon>Bacteroidia</taxon>
        <taxon>Bacteroidales</taxon>
        <taxon>Muribaculaceae</taxon>
        <taxon>Heminiphilus</taxon>
    </lineage>
</organism>
<sequence length="356" mass="39825">MRKIILLPVIIMLAAAVAFSQDNAPEKKYIVAGVAFYNLENLFDTINDNGKYDYEFTPEGPRMWTSERYWKKIGNLSRAITSLSTPETPVGPAVIGISEVENLGVVEDLVSAVDSTLKAQGREPWGLRIVHHDSPDLRGIDVALLYNPLFFEVGNVVPHRLVIPDDPDFITRDQLCVSGSLLDVPVSFIVNHWPSRLGGQAESSPLREAAGRLSRCIADSLWRVNPDQGIVMMGDLNDDPFDKSCAESFGAVRDQDKVTAHGFYNPFWYILDNGVGTLCYKGVWNLFDQIIVSGNLVQGLDGQLQYWKCTVINKPFLRTKTGVYKNYPKRTYAGGRFLNGYSDHFPTQIFLLRSVD</sequence>
<evidence type="ECO:0000313" key="3">
    <source>
        <dbReference type="EMBL" id="MEY8246350.1"/>
    </source>
</evidence>
<reference evidence="3 4" key="1">
    <citation type="submission" date="2024-03" db="EMBL/GenBank/DDBJ databases">
        <title>Mouse gut bacterial collection (mGBC) of GemPharmatech.</title>
        <authorList>
            <person name="He Y."/>
            <person name="Dong L."/>
            <person name="Wu D."/>
            <person name="Gao X."/>
            <person name="Lin Z."/>
        </authorList>
    </citation>
    <scope>NUCLEOTIDE SEQUENCE [LARGE SCALE GENOMIC DNA]</scope>
    <source>
        <strain evidence="3 4">54-13</strain>
    </source>
</reference>
<feature type="chain" id="PRO_5047105097" evidence="1">
    <location>
        <begin position="21"/>
        <end position="356"/>
    </location>
</feature>
<keyword evidence="4" id="KW-1185">Reference proteome</keyword>
<name>A0ABV4D1J9_9BACT</name>
<keyword evidence="3" id="KW-0255">Endonuclease</keyword>
<gene>
    <name evidence="3" type="ORF">AAK873_12100</name>
</gene>
<dbReference type="GO" id="GO:0004519">
    <property type="term" value="F:endonuclease activity"/>
    <property type="evidence" value="ECO:0007669"/>
    <property type="project" value="UniProtKB-KW"/>
</dbReference>
<keyword evidence="3" id="KW-0378">Hydrolase</keyword>
<comment type="caution">
    <text evidence="3">The sequence shown here is derived from an EMBL/GenBank/DDBJ whole genome shotgun (WGS) entry which is preliminary data.</text>
</comment>
<proteinExistence type="predicted"/>
<evidence type="ECO:0000313" key="4">
    <source>
        <dbReference type="Proteomes" id="UP001565200"/>
    </source>
</evidence>
<keyword evidence="3" id="KW-0540">Nuclease</keyword>
<evidence type="ECO:0000259" key="2">
    <source>
        <dbReference type="Pfam" id="PF19580"/>
    </source>
</evidence>
<dbReference type="EMBL" id="JBCLPP010000043">
    <property type="protein sequence ID" value="MEY8246350.1"/>
    <property type="molecule type" value="Genomic_DNA"/>
</dbReference>
<dbReference type="PANTHER" id="PTHR42834">
    <property type="entry name" value="ENDONUCLEASE/EXONUCLEASE/PHOSPHATASE FAMILY PROTEIN (AFU_ORTHOLOGUE AFUA_3G09210)"/>
    <property type="match status" value="1"/>
</dbReference>
<dbReference type="PANTHER" id="PTHR42834:SF1">
    <property type="entry name" value="ENDONUCLEASE_EXONUCLEASE_PHOSPHATASE FAMILY PROTEIN (AFU_ORTHOLOGUE AFUA_3G09210)"/>
    <property type="match status" value="1"/>
</dbReference>
<dbReference type="InterPro" id="IPR005135">
    <property type="entry name" value="Endo/exonuclease/phosphatase"/>
</dbReference>
<accession>A0ABV4D1J9</accession>
<dbReference type="RefSeq" id="WP_235898118.1">
    <property type="nucleotide sequence ID" value="NZ_JBCLPP010000043.1"/>
</dbReference>